<feature type="region of interest" description="Disordered" evidence="6">
    <location>
        <begin position="188"/>
        <end position="214"/>
    </location>
</feature>
<dbReference type="WBParaSite" id="Gr19_v10_g10298.t1">
    <property type="protein sequence ID" value="Gr19_v10_g10298.t1"/>
    <property type="gene ID" value="Gr19_v10_g10298"/>
</dbReference>
<dbReference type="PANTHER" id="PTHR10961">
    <property type="entry name" value="PEROXISOMAL SARCOSINE OXIDASE"/>
    <property type="match status" value="1"/>
</dbReference>
<keyword evidence="4" id="KW-0274">FAD</keyword>
<evidence type="ECO:0000256" key="2">
    <source>
        <dbReference type="ARBA" id="ARBA00010989"/>
    </source>
</evidence>
<dbReference type="Proteomes" id="UP000887572">
    <property type="component" value="Unplaced"/>
</dbReference>
<dbReference type="InterPro" id="IPR045170">
    <property type="entry name" value="MTOX"/>
</dbReference>
<dbReference type="GO" id="GO:0050031">
    <property type="term" value="F:L-pipecolate oxidase activity"/>
    <property type="evidence" value="ECO:0007669"/>
    <property type="project" value="TreeGrafter"/>
</dbReference>
<dbReference type="GO" id="GO:0050660">
    <property type="term" value="F:flavin adenine dinucleotide binding"/>
    <property type="evidence" value="ECO:0007669"/>
    <property type="project" value="InterPro"/>
</dbReference>
<dbReference type="GO" id="GO:0005777">
    <property type="term" value="C:peroxisome"/>
    <property type="evidence" value="ECO:0007669"/>
    <property type="project" value="TreeGrafter"/>
</dbReference>
<dbReference type="PANTHER" id="PTHR10961:SF46">
    <property type="entry name" value="PEROXISOMAL SARCOSINE OXIDASE"/>
    <property type="match status" value="1"/>
</dbReference>
<name>A0A914GPS0_GLORO</name>
<comment type="cofactor">
    <cofactor evidence="1">
        <name>FAD</name>
        <dbReference type="ChEBI" id="CHEBI:57692"/>
    </cofactor>
</comment>
<dbReference type="Gene3D" id="3.30.9.10">
    <property type="entry name" value="D-Amino Acid Oxidase, subunit A, domain 2"/>
    <property type="match status" value="1"/>
</dbReference>
<dbReference type="GO" id="GO:0033514">
    <property type="term" value="P:L-lysine catabolic process to acetyl-CoA via L-pipecolate"/>
    <property type="evidence" value="ECO:0007669"/>
    <property type="project" value="TreeGrafter"/>
</dbReference>
<organism evidence="8 9">
    <name type="scientific">Globodera rostochiensis</name>
    <name type="common">Golden nematode worm</name>
    <name type="synonym">Heterodera rostochiensis</name>
    <dbReference type="NCBI Taxonomy" id="31243"/>
    <lineage>
        <taxon>Eukaryota</taxon>
        <taxon>Metazoa</taxon>
        <taxon>Ecdysozoa</taxon>
        <taxon>Nematoda</taxon>
        <taxon>Chromadorea</taxon>
        <taxon>Rhabditida</taxon>
        <taxon>Tylenchina</taxon>
        <taxon>Tylenchomorpha</taxon>
        <taxon>Tylenchoidea</taxon>
        <taxon>Heteroderidae</taxon>
        <taxon>Heteroderinae</taxon>
        <taxon>Globodera</taxon>
    </lineage>
</organism>
<dbReference type="SUPFAM" id="SSF51905">
    <property type="entry name" value="FAD/NAD(P)-binding domain"/>
    <property type="match status" value="1"/>
</dbReference>
<evidence type="ECO:0000313" key="8">
    <source>
        <dbReference type="Proteomes" id="UP000887572"/>
    </source>
</evidence>
<accession>A0A914GPS0</accession>
<dbReference type="InterPro" id="IPR006076">
    <property type="entry name" value="FAD-dep_OxRdtase"/>
</dbReference>
<feature type="domain" description="FAD dependent oxidoreductase" evidence="7">
    <location>
        <begin position="12"/>
        <end position="397"/>
    </location>
</feature>
<dbReference type="SUPFAM" id="SSF54373">
    <property type="entry name" value="FAD-linked reductases, C-terminal domain"/>
    <property type="match status" value="1"/>
</dbReference>
<dbReference type="PROSITE" id="PS51257">
    <property type="entry name" value="PROKAR_LIPOPROTEIN"/>
    <property type="match status" value="1"/>
</dbReference>
<evidence type="ECO:0000256" key="1">
    <source>
        <dbReference type="ARBA" id="ARBA00001974"/>
    </source>
</evidence>
<dbReference type="Gene3D" id="3.50.50.60">
    <property type="entry name" value="FAD/NAD(P)-binding domain"/>
    <property type="match status" value="1"/>
</dbReference>
<dbReference type="GO" id="GO:0008115">
    <property type="term" value="F:sarcosine oxidase activity"/>
    <property type="evidence" value="ECO:0007669"/>
    <property type="project" value="TreeGrafter"/>
</dbReference>
<evidence type="ECO:0000256" key="3">
    <source>
        <dbReference type="ARBA" id="ARBA00022630"/>
    </source>
</evidence>
<comment type="similarity">
    <text evidence="2">Belongs to the MSOX/MTOX family.</text>
</comment>
<evidence type="ECO:0000256" key="4">
    <source>
        <dbReference type="ARBA" id="ARBA00022827"/>
    </source>
</evidence>
<evidence type="ECO:0000313" key="9">
    <source>
        <dbReference type="WBParaSite" id="Gr19_v10_g10298.t1"/>
    </source>
</evidence>
<dbReference type="Pfam" id="PF01266">
    <property type="entry name" value="DAO"/>
    <property type="match status" value="1"/>
</dbReference>
<keyword evidence="5" id="KW-0560">Oxidoreductase</keyword>
<dbReference type="AlphaFoldDB" id="A0A914GPS0"/>
<protein>
    <submittedName>
        <fullName evidence="9">Sarcosine oxidasee (formaldehyde-forming)</fullName>
    </submittedName>
</protein>
<evidence type="ECO:0000256" key="5">
    <source>
        <dbReference type="ARBA" id="ARBA00023002"/>
    </source>
</evidence>
<dbReference type="InterPro" id="IPR036188">
    <property type="entry name" value="FAD/NAD-bd_sf"/>
</dbReference>
<evidence type="ECO:0000259" key="7">
    <source>
        <dbReference type="Pfam" id="PF01266"/>
    </source>
</evidence>
<proteinExistence type="inferred from homology"/>
<sequence length="427" mass="47869">MDDKNKKKLDFDTIVVGAGIVGSACAYKIAKTGRRTLLLEQFPLDHKFGSSHGASRIIRLSHSQPHWVRLAQDAYKEWDQLHELDGGDTLYIRNGLLTMDNDWSQTRIRASALGLFGVPHEVFRGGSAIQRRFPHLHNYDERWSALYEPGGGTILAENCLRTVQKQFLRLGNSLAKIQDNERVLAFVPWDGGDPSDDGKGNTAANSDEHPLPERQRSFVEVQTTKRKYFAENVVVAAGGWLSLLLPDLPLRAQPHLIGVNFWRVISNPQLFQAEANSPNLICLETGKELFALPGTDYPNTIKFAVHLGVEVNDLQRRAELEPPEWAQSLVAQHLARHFPDVDCTAPVIKDTCIYTMTDDLQFIVDRHPRHKNVFVVGGFSGTGFKFALTIGTVLAEWANGEDTPSHIDVSPFRLDRRIIADTNRPKL</sequence>
<evidence type="ECO:0000256" key="6">
    <source>
        <dbReference type="SAM" id="MobiDB-lite"/>
    </source>
</evidence>
<reference evidence="9" key="1">
    <citation type="submission" date="2022-11" db="UniProtKB">
        <authorList>
            <consortium name="WormBaseParasite"/>
        </authorList>
    </citation>
    <scope>IDENTIFICATION</scope>
</reference>
<keyword evidence="3" id="KW-0285">Flavoprotein</keyword>
<keyword evidence="8" id="KW-1185">Reference proteome</keyword>